<dbReference type="AlphaFoldDB" id="A0A6A5W624"/>
<feature type="region of interest" description="Disordered" evidence="1">
    <location>
        <begin position="324"/>
        <end position="345"/>
    </location>
</feature>
<sequence>MSVNKLFRILAWLHNISPATPPHHLSNHFSNPNHASLNDMHTPHSYADLSLHDQQQIQHLLSTLVATWDIRLHPSLVTIEHHNIFDLGTVLGGISIKYLLRHLEPFFPAKDPKDWGVELLEGFVVFALETGKVKAGAVCVLTKEVARRVEHDKIAPPAYEGNGRMGVEDLRCAQGIVLWGYGWHKGYINGTLDSWRVYRSDRMIPGSSLEHLNGVRRDSVVASLPNPSAQAFPITDGRGGGGETAPYDPTPDMPPLERSSKAWPEQIVADSDRGIDHYRFGAIQRRFERRYSEWRQTGGLTQWLPPEDEGGLALESTRVGNMRGAWGVGVDDESGDGRGERGERG</sequence>
<name>A0A6A5W624_9PLEO</name>
<reference evidence="2" key="1">
    <citation type="journal article" date="2020" name="Stud. Mycol.">
        <title>101 Dothideomycetes genomes: a test case for predicting lifestyles and emergence of pathogens.</title>
        <authorList>
            <person name="Haridas S."/>
            <person name="Albert R."/>
            <person name="Binder M."/>
            <person name="Bloem J."/>
            <person name="Labutti K."/>
            <person name="Salamov A."/>
            <person name="Andreopoulos B."/>
            <person name="Baker S."/>
            <person name="Barry K."/>
            <person name="Bills G."/>
            <person name="Bluhm B."/>
            <person name="Cannon C."/>
            <person name="Castanera R."/>
            <person name="Culley D."/>
            <person name="Daum C."/>
            <person name="Ezra D."/>
            <person name="Gonzalez J."/>
            <person name="Henrissat B."/>
            <person name="Kuo A."/>
            <person name="Liang C."/>
            <person name="Lipzen A."/>
            <person name="Lutzoni F."/>
            <person name="Magnuson J."/>
            <person name="Mondo S."/>
            <person name="Nolan M."/>
            <person name="Ohm R."/>
            <person name="Pangilinan J."/>
            <person name="Park H.-J."/>
            <person name="Ramirez L."/>
            <person name="Alfaro M."/>
            <person name="Sun H."/>
            <person name="Tritt A."/>
            <person name="Yoshinaga Y."/>
            <person name="Zwiers L.-H."/>
            <person name="Turgeon B."/>
            <person name="Goodwin S."/>
            <person name="Spatafora J."/>
            <person name="Crous P."/>
            <person name="Grigoriev I."/>
        </authorList>
    </citation>
    <scope>NUCLEOTIDE SEQUENCE</scope>
    <source>
        <strain evidence="2">CBS 123094</strain>
    </source>
</reference>
<dbReference type="EMBL" id="ML977615">
    <property type="protein sequence ID" value="KAF1997323.1"/>
    <property type="molecule type" value="Genomic_DNA"/>
</dbReference>
<feature type="region of interest" description="Disordered" evidence="1">
    <location>
        <begin position="228"/>
        <end position="249"/>
    </location>
</feature>
<accession>A0A6A5W624</accession>
<dbReference type="Proteomes" id="UP000799779">
    <property type="component" value="Unassembled WGS sequence"/>
</dbReference>
<keyword evidence="3" id="KW-1185">Reference proteome</keyword>
<feature type="compositionally biased region" description="Basic and acidic residues" evidence="1">
    <location>
        <begin position="335"/>
        <end position="345"/>
    </location>
</feature>
<proteinExistence type="predicted"/>
<protein>
    <submittedName>
        <fullName evidence="2">Uncharacterized protein</fullName>
    </submittedName>
</protein>
<evidence type="ECO:0000313" key="3">
    <source>
        <dbReference type="Proteomes" id="UP000799779"/>
    </source>
</evidence>
<gene>
    <name evidence="2" type="ORF">P154DRAFT_606657</name>
</gene>
<organism evidence="2 3">
    <name type="scientific">Amniculicola lignicola CBS 123094</name>
    <dbReference type="NCBI Taxonomy" id="1392246"/>
    <lineage>
        <taxon>Eukaryota</taxon>
        <taxon>Fungi</taxon>
        <taxon>Dikarya</taxon>
        <taxon>Ascomycota</taxon>
        <taxon>Pezizomycotina</taxon>
        <taxon>Dothideomycetes</taxon>
        <taxon>Pleosporomycetidae</taxon>
        <taxon>Pleosporales</taxon>
        <taxon>Amniculicolaceae</taxon>
        <taxon>Amniculicola</taxon>
    </lineage>
</organism>
<evidence type="ECO:0000256" key="1">
    <source>
        <dbReference type="SAM" id="MobiDB-lite"/>
    </source>
</evidence>
<evidence type="ECO:0000313" key="2">
    <source>
        <dbReference type="EMBL" id="KAF1997323.1"/>
    </source>
</evidence>